<proteinExistence type="predicted"/>
<evidence type="ECO:0000313" key="1">
    <source>
        <dbReference type="EMBL" id="ATL47931.1"/>
    </source>
</evidence>
<evidence type="ECO:0000313" key="2">
    <source>
        <dbReference type="Proteomes" id="UP000220133"/>
    </source>
</evidence>
<reference evidence="1 2" key="1">
    <citation type="submission" date="2017-10" db="EMBL/GenBank/DDBJ databases">
        <title>Paenichitinophaga pekingensis gen. nov., sp. nov., isolated from activated sludge.</title>
        <authorList>
            <person name="Jin D."/>
            <person name="Kong X."/>
            <person name="Deng Y."/>
            <person name="Bai Z."/>
        </authorList>
    </citation>
    <scope>NUCLEOTIDE SEQUENCE [LARGE SCALE GENOMIC DNA]</scope>
    <source>
        <strain evidence="1 2">13</strain>
    </source>
</reference>
<dbReference type="Proteomes" id="UP000220133">
    <property type="component" value="Chromosome"/>
</dbReference>
<dbReference type="KEGG" id="cbae:COR50_12555"/>
<organism evidence="1 2">
    <name type="scientific">Chitinophaga caeni</name>
    <dbReference type="NCBI Taxonomy" id="2029983"/>
    <lineage>
        <taxon>Bacteria</taxon>
        <taxon>Pseudomonadati</taxon>
        <taxon>Bacteroidota</taxon>
        <taxon>Chitinophagia</taxon>
        <taxon>Chitinophagales</taxon>
        <taxon>Chitinophagaceae</taxon>
        <taxon>Chitinophaga</taxon>
    </lineage>
</organism>
<keyword evidence="2" id="KW-1185">Reference proteome</keyword>
<name>A0A291QVH8_9BACT</name>
<dbReference type="EMBL" id="CP023777">
    <property type="protein sequence ID" value="ATL47931.1"/>
    <property type="molecule type" value="Genomic_DNA"/>
</dbReference>
<accession>A0A291QVH8</accession>
<protein>
    <submittedName>
        <fullName evidence="1">Uncharacterized protein</fullName>
    </submittedName>
</protein>
<gene>
    <name evidence="1" type="ORF">COR50_12555</name>
</gene>
<dbReference type="AlphaFoldDB" id="A0A291QVH8"/>
<sequence>MDSLPGQGHKRRMFYSAPPTKPWNFALLIVKPYSSTKAGSSDQIGSRDGQFVPFFGKQKVQRNVQGGTLNRTFEETIIFLLKI</sequence>